<dbReference type="Pfam" id="PF14078">
    <property type="entry name" value="DUF4259"/>
    <property type="match status" value="1"/>
</dbReference>
<dbReference type="EMBL" id="QURH01000229">
    <property type="protein sequence ID" value="RFU41139.1"/>
    <property type="molecule type" value="Genomic_DNA"/>
</dbReference>
<accession>A0A372JMH5</accession>
<comment type="caution">
    <text evidence="1">The sequence shown here is derived from an EMBL/GenBank/DDBJ whole genome shotgun (WGS) entry which is preliminary data.</text>
</comment>
<evidence type="ECO:0000313" key="1">
    <source>
        <dbReference type="EMBL" id="RFU41139.1"/>
    </source>
</evidence>
<evidence type="ECO:0000313" key="2">
    <source>
        <dbReference type="Proteomes" id="UP000261811"/>
    </source>
</evidence>
<gene>
    <name evidence="1" type="ORF">DZF91_13355</name>
</gene>
<proteinExistence type="predicted"/>
<reference evidence="1 2" key="1">
    <citation type="submission" date="2018-08" db="EMBL/GenBank/DDBJ databases">
        <title>Actinomadura jelena sp. nov., a novel Actinomycete isolated from soil in Chad.</title>
        <authorList>
            <person name="Shi L."/>
        </authorList>
    </citation>
    <scope>NUCLEOTIDE SEQUENCE [LARGE SCALE GENOMIC DNA]</scope>
    <source>
        <strain evidence="1 2">NEAU-G17</strain>
    </source>
</reference>
<protein>
    <submittedName>
        <fullName evidence="1">DUF4259 domain-containing protein</fullName>
    </submittedName>
</protein>
<sequence>MTRTQVDGRSVMGTWGPGPFQSDYAADFVDEVDAASLEAQVELVSSTLHEMARSTGRIPDGAEGVAAAALVAGQCPGGESYATDEGAPKRPLPSFPTELRAVAAAAMTRALDRDSGMGDGWVEAGEAAAWRAEVERIRTLLLQADGAKPHR</sequence>
<dbReference type="Proteomes" id="UP000261811">
    <property type="component" value="Unassembled WGS sequence"/>
</dbReference>
<dbReference type="AlphaFoldDB" id="A0A372JMH5"/>
<dbReference type="OrthoDB" id="73183at2"/>
<dbReference type="InterPro" id="IPR025355">
    <property type="entry name" value="DUF4259"/>
</dbReference>
<organism evidence="1 2">
    <name type="scientific">Actinomadura logoneensis</name>
    <dbReference type="NCBI Taxonomy" id="2293572"/>
    <lineage>
        <taxon>Bacteria</taxon>
        <taxon>Bacillati</taxon>
        <taxon>Actinomycetota</taxon>
        <taxon>Actinomycetes</taxon>
        <taxon>Streptosporangiales</taxon>
        <taxon>Thermomonosporaceae</taxon>
        <taxon>Actinomadura</taxon>
    </lineage>
</organism>
<keyword evidence="2" id="KW-1185">Reference proteome</keyword>
<name>A0A372JMH5_9ACTN</name>